<feature type="compositionally biased region" description="Low complexity" evidence="1">
    <location>
        <begin position="20"/>
        <end position="30"/>
    </location>
</feature>
<gene>
    <name evidence="2" type="ORF">WK53_19515</name>
</gene>
<sequence length="88" mass="9207">MSHATSRSESGHRVMYQTGASAPAPATSAPELHDMPDTQALLALAREAGMLVTLDAQIGRVRYESVTGSIAALARFAQALQLATLEVA</sequence>
<dbReference type="EMBL" id="LPDO01000151">
    <property type="protein sequence ID" value="KVT41255.1"/>
    <property type="molecule type" value="Genomic_DNA"/>
</dbReference>
<reference evidence="2 3" key="1">
    <citation type="submission" date="2015-11" db="EMBL/GenBank/DDBJ databases">
        <title>Expanding the genomic diversity of Burkholderia species for the development of highly accurate diagnostics.</title>
        <authorList>
            <person name="Sahl J."/>
            <person name="Keim P."/>
            <person name="Wagner D."/>
        </authorList>
    </citation>
    <scope>NUCLEOTIDE SEQUENCE [LARGE SCALE GENOMIC DNA]</scope>
    <source>
        <strain evidence="2 3">MSMB1137WGS</strain>
    </source>
</reference>
<comment type="caution">
    <text evidence="2">The sequence shown here is derived from an EMBL/GenBank/DDBJ whole genome shotgun (WGS) entry which is preliminary data.</text>
</comment>
<name>A0AAW3N0L9_9BURK</name>
<proteinExistence type="predicted"/>
<accession>A0AAW3N0L9</accession>
<protein>
    <submittedName>
        <fullName evidence="2">Uncharacterized protein</fullName>
    </submittedName>
</protein>
<evidence type="ECO:0000313" key="2">
    <source>
        <dbReference type="EMBL" id="KVT41255.1"/>
    </source>
</evidence>
<dbReference type="RefSeq" id="WP_059933910.1">
    <property type="nucleotide sequence ID" value="NZ_LPDO01000151.1"/>
</dbReference>
<dbReference type="AlphaFoldDB" id="A0AAW3N0L9"/>
<dbReference type="Proteomes" id="UP000056732">
    <property type="component" value="Unassembled WGS sequence"/>
</dbReference>
<evidence type="ECO:0000256" key="1">
    <source>
        <dbReference type="SAM" id="MobiDB-lite"/>
    </source>
</evidence>
<feature type="region of interest" description="Disordered" evidence="1">
    <location>
        <begin position="1"/>
        <end position="33"/>
    </location>
</feature>
<evidence type="ECO:0000313" key="3">
    <source>
        <dbReference type="Proteomes" id="UP000056732"/>
    </source>
</evidence>
<organism evidence="2 3">
    <name type="scientific">Burkholderia ubonensis</name>
    <dbReference type="NCBI Taxonomy" id="101571"/>
    <lineage>
        <taxon>Bacteria</taxon>
        <taxon>Pseudomonadati</taxon>
        <taxon>Pseudomonadota</taxon>
        <taxon>Betaproteobacteria</taxon>
        <taxon>Burkholderiales</taxon>
        <taxon>Burkholderiaceae</taxon>
        <taxon>Burkholderia</taxon>
        <taxon>Burkholderia cepacia complex</taxon>
    </lineage>
</organism>